<name>A0A2N1UP80_9BACT</name>
<reference evidence="2 3" key="1">
    <citation type="journal article" date="2017" name="ISME J.">
        <title>Potential for microbial H2 and metal transformations associated with novel bacteria and archaea in deep terrestrial subsurface sediments.</title>
        <authorList>
            <person name="Hernsdorf A.W."/>
            <person name="Amano Y."/>
            <person name="Miyakawa K."/>
            <person name="Ise K."/>
            <person name="Suzuki Y."/>
            <person name="Anantharaman K."/>
            <person name="Probst A."/>
            <person name="Burstein D."/>
            <person name="Thomas B.C."/>
            <person name="Banfield J.F."/>
        </authorList>
    </citation>
    <scope>NUCLEOTIDE SEQUENCE [LARGE SCALE GENOMIC DNA]</scope>
    <source>
        <strain evidence="2">HGW-Kuenenbacteria-1</strain>
    </source>
</reference>
<protein>
    <recommendedName>
        <fullName evidence="1">AttH domain-containing protein</fullName>
    </recommendedName>
</protein>
<dbReference type="Proteomes" id="UP000233414">
    <property type="component" value="Unassembled WGS sequence"/>
</dbReference>
<dbReference type="InterPro" id="IPR010791">
    <property type="entry name" value="AttH_dom"/>
</dbReference>
<evidence type="ECO:0000259" key="1">
    <source>
        <dbReference type="Pfam" id="PF07143"/>
    </source>
</evidence>
<dbReference type="EMBL" id="PGYQ01000001">
    <property type="protein sequence ID" value="PKL72703.1"/>
    <property type="molecule type" value="Genomic_DNA"/>
</dbReference>
<dbReference type="AlphaFoldDB" id="A0A2N1UP80"/>
<comment type="caution">
    <text evidence="2">The sequence shown here is derived from an EMBL/GenBank/DDBJ whole genome shotgun (WGS) entry which is preliminary data.</text>
</comment>
<sequence>MHKEYKPIKFPADESGHNYIIEWWYFNGHLKDKDGNGYSFMDCFFKVDVKKVKIPFLSKIPLKTSYFSHSLVSDLKHKSFHHRIAPFSVISDDSFSKPLLYINYLNPEIKNGYTNCVIEKTGESTYHIKNEDIDLILTSTKKPLLEGGKGYLDLHSKTTYYYSLTNLKTEGRIKIKGKWIDVTGKSWMDHQWADASYSKDKWDWFSVQLDNKTEMVCGLYDDGKVKTYFADISYADNHQEHYQEVEITPLDERWTSPKSKAVYPLAWKIKMPAKNIDLNLTAKIENQEMLFGSINYWEGPLRVEGLFENKKVSGVGFMELVGYPSQYSNAKYISDEIGKTASRFLSMAKNKTFNLTGDIKKR</sequence>
<evidence type="ECO:0000313" key="2">
    <source>
        <dbReference type="EMBL" id="PKL72703.1"/>
    </source>
</evidence>
<dbReference type="Pfam" id="PF17186">
    <property type="entry name" value="Lipocalin_9"/>
    <property type="match status" value="1"/>
</dbReference>
<dbReference type="PANTHER" id="PTHR38591">
    <property type="entry name" value="HYDROLASE"/>
    <property type="match status" value="1"/>
</dbReference>
<dbReference type="SUPFAM" id="SSF159245">
    <property type="entry name" value="AttH-like"/>
    <property type="match status" value="1"/>
</dbReference>
<gene>
    <name evidence="2" type="ORF">CVV26_00345</name>
</gene>
<evidence type="ECO:0000313" key="3">
    <source>
        <dbReference type="Proteomes" id="UP000233414"/>
    </source>
</evidence>
<feature type="domain" description="AttH" evidence="1">
    <location>
        <begin position="21"/>
        <end position="193"/>
    </location>
</feature>
<proteinExistence type="predicted"/>
<organism evidence="2 3">
    <name type="scientific">Candidatus Kuenenbacteria bacterium HGW-Kuenenbacteria-1</name>
    <dbReference type="NCBI Taxonomy" id="2013812"/>
    <lineage>
        <taxon>Bacteria</taxon>
        <taxon>Candidatus Kueneniibacteriota</taxon>
    </lineage>
</organism>
<dbReference type="InterPro" id="IPR023374">
    <property type="entry name" value="AttH-like_dom_sf"/>
</dbReference>
<accession>A0A2N1UP80</accession>
<dbReference type="Pfam" id="PF07143">
    <property type="entry name" value="CrtC"/>
    <property type="match status" value="1"/>
</dbReference>
<dbReference type="PANTHER" id="PTHR38591:SF1">
    <property type="entry name" value="BLL1000 PROTEIN"/>
    <property type="match status" value="1"/>
</dbReference>
<dbReference type="Gene3D" id="2.40.370.10">
    <property type="entry name" value="AttH-like domain"/>
    <property type="match status" value="2"/>
</dbReference>